<name>A0ABP7IAY9_9ACTN</name>
<dbReference type="Proteomes" id="UP001501009">
    <property type="component" value="Unassembled WGS sequence"/>
</dbReference>
<organism evidence="1 2">
    <name type="scientific">Streptomyces coacervatus</name>
    <dbReference type="NCBI Taxonomy" id="647381"/>
    <lineage>
        <taxon>Bacteria</taxon>
        <taxon>Bacillati</taxon>
        <taxon>Actinomycetota</taxon>
        <taxon>Actinomycetes</taxon>
        <taxon>Kitasatosporales</taxon>
        <taxon>Streptomycetaceae</taxon>
        <taxon>Streptomyces</taxon>
    </lineage>
</organism>
<sequence>MSYSYPEDVTNHAELRQALKDLVKHKGLTLRQIEKLSEKRNAKLRRSTLSDSLSGRQNFSRASVEELARSCGAEESTVQAWVEAWRRAEGDRRGRKGHLGEVRKLPAEARQYVELGIEEIFRVCERYGVSSAETDMYMRQRAKLRRATGRRTYWLDAPKSWKSSVSQPCGDVSGVIEKAIEDVVIENFGGPVNWSLVRGLTKAVLEALRQSESTGDLETPD</sequence>
<proteinExistence type="predicted"/>
<gene>
    <name evidence="1" type="ORF">GCM10022403_054350</name>
</gene>
<evidence type="ECO:0000313" key="1">
    <source>
        <dbReference type="EMBL" id="GAA3813836.1"/>
    </source>
</evidence>
<evidence type="ECO:0000313" key="2">
    <source>
        <dbReference type="Proteomes" id="UP001501009"/>
    </source>
</evidence>
<comment type="caution">
    <text evidence="1">The sequence shown here is derived from an EMBL/GenBank/DDBJ whole genome shotgun (WGS) entry which is preliminary data.</text>
</comment>
<accession>A0ABP7IAY9</accession>
<keyword evidence="2" id="KW-1185">Reference proteome</keyword>
<protein>
    <recommendedName>
        <fullName evidence="3">HTH cro/C1-type domain-containing protein</fullName>
    </recommendedName>
</protein>
<reference evidence="2" key="1">
    <citation type="journal article" date="2019" name="Int. J. Syst. Evol. Microbiol.">
        <title>The Global Catalogue of Microorganisms (GCM) 10K type strain sequencing project: providing services to taxonomists for standard genome sequencing and annotation.</title>
        <authorList>
            <consortium name="The Broad Institute Genomics Platform"/>
            <consortium name="The Broad Institute Genome Sequencing Center for Infectious Disease"/>
            <person name="Wu L."/>
            <person name="Ma J."/>
        </authorList>
    </citation>
    <scope>NUCLEOTIDE SEQUENCE [LARGE SCALE GENOMIC DNA]</scope>
    <source>
        <strain evidence="2">JCM 17138</strain>
    </source>
</reference>
<dbReference type="EMBL" id="BAABDE010000022">
    <property type="protein sequence ID" value="GAA3813836.1"/>
    <property type="molecule type" value="Genomic_DNA"/>
</dbReference>
<evidence type="ECO:0008006" key="3">
    <source>
        <dbReference type="Google" id="ProtNLM"/>
    </source>
</evidence>